<dbReference type="RefSeq" id="WP_123289094.1">
    <property type="nucleotide sequence ID" value="NZ_RJVA01000009.1"/>
</dbReference>
<name>A0A3N1VQG2_9BACT</name>
<dbReference type="Gene3D" id="3.40.50.300">
    <property type="entry name" value="P-loop containing nucleotide triphosphate hydrolases"/>
    <property type="match status" value="1"/>
</dbReference>
<accession>A0A3N1VQG2</accession>
<proteinExistence type="predicted"/>
<dbReference type="Pfam" id="PF01926">
    <property type="entry name" value="MMR_HSR1"/>
    <property type="match status" value="1"/>
</dbReference>
<evidence type="ECO:0000259" key="2">
    <source>
        <dbReference type="Pfam" id="PF01926"/>
    </source>
</evidence>
<dbReference type="InterPro" id="IPR006073">
    <property type="entry name" value="GTP-bd"/>
</dbReference>
<dbReference type="EMBL" id="RJVA01000009">
    <property type="protein sequence ID" value="ROR03308.1"/>
    <property type="molecule type" value="Genomic_DNA"/>
</dbReference>
<feature type="domain" description="G" evidence="2">
    <location>
        <begin position="55"/>
        <end position="187"/>
    </location>
</feature>
<dbReference type="GO" id="GO:0043024">
    <property type="term" value="F:ribosomal small subunit binding"/>
    <property type="evidence" value="ECO:0007669"/>
    <property type="project" value="TreeGrafter"/>
</dbReference>
<dbReference type="GO" id="GO:0019843">
    <property type="term" value="F:rRNA binding"/>
    <property type="evidence" value="ECO:0007669"/>
    <property type="project" value="TreeGrafter"/>
</dbReference>
<dbReference type="SUPFAM" id="SSF52540">
    <property type="entry name" value="P-loop containing nucleoside triphosphate hydrolases"/>
    <property type="match status" value="1"/>
</dbReference>
<keyword evidence="4" id="KW-1185">Reference proteome</keyword>
<gene>
    <name evidence="3" type="ORF">EDC27_0575</name>
</gene>
<dbReference type="OrthoDB" id="974105at2"/>
<comment type="caution">
    <text evidence="3">The sequence shown here is derived from an EMBL/GenBank/DDBJ whole genome shotgun (WGS) entry which is preliminary data.</text>
</comment>
<keyword evidence="1" id="KW-0175">Coiled coil</keyword>
<dbReference type="InterPro" id="IPR005662">
    <property type="entry name" value="GTPase_Era-like"/>
</dbReference>
<dbReference type="PANTHER" id="PTHR42698:SF1">
    <property type="entry name" value="GTPASE ERA, MITOCHONDRIAL"/>
    <property type="match status" value="1"/>
</dbReference>
<evidence type="ECO:0000313" key="4">
    <source>
        <dbReference type="Proteomes" id="UP000276223"/>
    </source>
</evidence>
<dbReference type="InterPro" id="IPR027417">
    <property type="entry name" value="P-loop_NTPase"/>
</dbReference>
<reference evidence="3 4" key="1">
    <citation type="submission" date="2018-11" db="EMBL/GenBank/DDBJ databases">
        <title>Genomic Encyclopedia of Type Strains, Phase IV (KMG-IV): sequencing the most valuable type-strain genomes for metagenomic binning, comparative biology and taxonomic classification.</title>
        <authorList>
            <person name="Goeker M."/>
        </authorList>
    </citation>
    <scope>NUCLEOTIDE SEQUENCE [LARGE SCALE GENOMIC DNA]</scope>
    <source>
        <strain evidence="3 4">DSM 22027</strain>
    </source>
</reference>
<dbReference type="AlphaFoldDB" id="A0A3N1VQG2"/>
<dbReference type="GO" id="GO:0000028">
    <property type="term" value="P:ribosomal small subunit assembly"/>
    <property type="evidence" value="ECO:0007669"/>
    <property type="project" value="TreeGrafter"/>
</dbReference>
<evidence type="ECO:0000256" key="1">
    <source>
        <dbReference type="SAM" id="Coils"/>
    </source>
</evidence>
<dbReference type="Proteomes" id="UP000276223">
    <property type="component" value="Unassembled WGS sequence"/>
</dbReference>
<organism evidence="3 4">
    <name type="scientific">Desulfosoma caldarium</name>
    <dbReference type="NCBI Taxonomy" id="610254"/>
    <lineage>
        <taxon>Bacteria</taxon>
        <taxon>Pseudomonadati</taxon>
        <taxon>Thermodesulfobacteriota</taxon>
        <taxon>Syntrophobacteria</taxon>
        <taxon>Syntrophobacterales</taxon>
        <taxon>Syntrophobacteraceae</taxon>
        <taxon>Desulfosoma</taxon>
    </lineage>
</organism>
<evidence type="ECO:0000313" key="3">
    <source>
        <dbReference type="EMBL" id="ROR03308.1"/>
    </source>
</evidence>
<dbReference type="PANTHER" id="PTHR42698">
    <property type="entry name" value="GTPASE ERA"/>
    <property type="match status" value="1"/>
</dbReference>
<feature type="coiled-coil region" evidence="1">
    <location>
        <begin position="24"/>
        <end position="51"/>
    </location>
</feature>
<dbReference type="GO" id="GO:0005525">
    <property type="term" value="F:GTP binding"/>
    <property type="evidence" value="ECO:0007669"/>
    <property type="project" value="InterPro"/>
</dbReference>
<protein>
    <submittedName>
        <fullName evidence="3">50S ribosome-binding GTPase</fullName>
    </submittedName>
</protein>
<sequence length="585" mass="66257">MSSVEDLRRRVHDLQSVLASASLMPIVDEERRDLRRRLQDVQQKLESVEDQFLLMGLVGGTGVGKSTLMNALAQKPIASVSHRRPHTDRVLVYRHADCLLPRSLKLIDELVHEIVHQADAARQVIMADLPDFDSLVQEHRQRVVAFMEHMDLVLWVTTPEKYADGRFYEMLREAPKSRQNFAFVLNKADLLFSGSSRSIDSEDFHKVVHSMGRLLEENGVDDPVLYVISAQEVLDGAPLSVWNQFPFLRRWVFQKRDAKEIRAIKEANLDVEFQAVFLRIREGMEQLERAVRFLNLLEADLLHQDRLGQTVSWGRTVLGEVSVLESLTHSLQKVSDLQGPAALFGWMVRLISRVSDASQSMTTLSRHVATALHERFQKQMTSFKDHSVALAYQEGLVDPLRTELLERLHGSWPQISLAEAVREAIEIAVVQAQRRTKGFMQWRQRLWSSWITALLLLALGGQDAWRAALAHPGAAQIVALVAAMVEKLFSGQGLAALGTWTFLQFLVGARFYREYKKSLQRHSETIIDSLQSALEQVLREALEAHAAVVRRCREDLEEEMAVMARLGGDEASAEMPVTPGAFADR</sequence>